<proteinExistence type="predicted"/>
<feature type="transmembrane region" description="Helical" evidence="1">
    <location>
        <begin position="20"/>
        <end position="40"/>
    </location>
</feature>
<dbReference type="EMBL" id="MRCA01000004">
    <property type="protein sequence ID" value="OKH14314.1"/>
    <property type="molecule type" value="Genomic_DNA"/>
</dbReference>
<dbReference type="Gene3D" id="3.30.700.10">
    <property type="entry name" value="Glycoprotein, Type 4 Pilin"/>
    <property type="match status" value="1"/>
</dbReference>
<keyword evidence="3" id="KW-1185">Reference proteome</keyword>
<protein>
    <submittedName>
        <fullName evidence="2">Prepilin-type N-terminal cleavage/methylation domain-containing protein</fullName>
    </submittedName>
</protein>
<reference evidence="2 3" key="1">
    <citation type="submission" date="2016-11" db="EMBL/GenBank/DDBJ databases">
        <title>Draft Genome Sequences of Nine Cyanobacterial Strains from Diverse Habitats.</title>
        <authorList>
            <person name="Zhu T."/>
            <person name="Hou S."/>
            <person name="Lu X."/>
            <person name="Hess W.R."/>
        </authorList>
    </citation>
    <scope>NUCLEOTIDE SEQUENCE [LARGE SCALE GENOMIC DNA]</scope>
    <source>
        <strain evidence="2 3">NIES-592</strain>
    </source>
</reference>
<name>A0A1U7H0C8_9CYAN</name>
<evidence type="ECO:0000256" key="1">
    <source>
        <dbReference type="SAM" id="Phobius"/>
    </source>
</evidence>
<evidence type="ECO:0000313" key="2">
    <source>
        <dbReference type="EMBL" id="OKH14314.1"/>
    </source>
</evidence>
<dbReference type="Pfam" id="PF07963">
    <property type="entry name" value="N_methyl"/>
    <property type="match status" value="1"/>
</dbReference>
<accession>A0A1U7H0C8</accession>
<dbReference type="Proteomes" id="UP000186391">
    <property type="component" value="Unassembled WGS sequence"/>
</dbReference>
<keyword evidence="1" id="KW-0812">Transmembrane</keyword>
<dbReference type="SUPFAM" id="SSF54523">
    <property type="entry name" value="Pili subunits"/>
    <property type="match status" value="1"/>
</dbReference>
<evidence type="ECO:0000313" key="3">
    <source>
        <dbReference type="Proteomes" id="UP000186391"/>
    </source>
</evidence>
<keyword evidence="1" id="KW-1133">Transmembrane helix</keyword>
<dbReference type="OrthoDB" id="468456at2"/>
<dbReference type="GeneID" id="35798749"/>
<dbReference type="AlphaFoldDB" id="A0A1U7H0C8"/>
<keyword evidence="1" id="KW-0472">Membrane</keyword>
<dbReference type="InterPro" id="IPR012902">
    <property type="entry name" value="N_methyl_site"/>
</dbReference>
<organism evidence="2 3">
    <name type="scientific">Fischerella major NIES-592</name>
    <dbReference type="NCBI Taxonomy" id="210994"/>
    <lineage>
        <taxon>Bacteria</taxon>
        <taxon>Bacillati</taxon>
        <taxon>Cyanobacteriota</taxon>
        <taxon>Cyanophyceae</taxon>
        <taxon>Nostocales</taxon>
        <taxon>Hapalosiphonaceae</taxon>
        <taxon>Fischerella</taxon>
    </lineage>
</organism>
<dbReference type="InterPro" id="IPR045584">
    <property type="entry name" value="Pilin-like"/>
</dbReference>
<dbReference type="RefSeq" id="WP_009459795.1">
    <property type="nucleotide sequence ID" value="NZ_MRCA01000004.1"/>
</dbReference>
<gene>
    <name evidence="2" type="ORF">NIES592_09595</name>
</gene>
<comment type="caution">
    <text evidence="2">The sequence shown here is derived from an EMBL/GenBank/DDBJ whole genome shotgun (WGS) entry which is preliminary data.</text>
</comment>
<sequence length="207" mass="24184">MYDFFYKKNRNYGFTFLENLVTIFIVSILSIIVVPHWLVFIESQRLNVAQDEIYRAMRQAQNEATKQKLSWQVSFREQNNLIQWTVHQAQAGQFIPSAISTNDKLWHNLDTNIRIAQEKNQKGKYETTFRKHSSQKVWRVVFNYQGCPIYEVGDECLHTSLKSLGQITLYSQNGGKAKRCVYISTLLGAIRMGKDHIKANENGKYCY</sequence>